<keyword evidence="5 7" id="KW-0807">Transducer</keyword>
<dbReference type="KEGG" id="vih:AB0763_05175"/>
<comment type="similarity">
    <text evidence="6">Belongs to the methyl-accepting chemotaxis (MCP) protein family.</text>
</comment>
<dbReference type="PROSITE" id="PS50111">
    <property type="entry name" value="CHEMOTAXIS_TRANSDUC_2"/>
    <property type="match status" value="1"/>
</dbReference>
<dbReference type="InterPro" id="IPR004089">
    <property type="entry name" value="MCPsignal_dom"/>
</dbReference>
<protein>
    <submittedName>
        <fullName evidence="12">Methyl-accepting chemotaxis protein</fullName>
    </submittedName>
</protein>
<evidence type="ECO:0000256" key="3">
    <source>
        <dbReference type="ARBA" id="ARBA00022989"/>
    </source>
</evidence>
<dbReference type="CDD" id="cd11386">
    <property type="entry name" value="MCP_signal"/>
    <property type="match status" value="1"/>
</dbReference>
<dbReference type="AlphaFoldDB" id="A0AB39HIC1"/>
<evidence type="ECO:0000256" key="7">
    <source>
        <dbReference type="PROSITE-ProRule" id="PRU00284"/>
    </source>
</evidence>
<dbReference type="EMBL" id="CP162601">
    <property type="protein sequence ID" value="XDK26031.1"/>
    <property type="molecule type" value="Genomic_DNA"/>
</dbReference>
<evidence type="ECO:0000256" key="8">
    <source>
        <dbReference type="SAM" id="Phobius"/>
    </source>
</evidence>
<evidence type="ECO:0000256" key="4">
    <source>
        <dbReference type="ARBA" id="ARBA00023136"/>
    </source>
</evidence>
<dbReference type="InterPro" id="IPR024478">
    <property type="entry name" value="HlyB_4HB_MCP"/>
</dbReference>
<evidence type="ECO:0000256" key="1">
    <source>
        <dbReference type="ARBA" id="ARBA00004141"/>
    </source>
</evidence>
<evidence type="ECO:0000256" key="5">
    <source>
        <dbReference type="ARBA" id="ARBA00023224"/>
    </source>
</evidence>
<evidence type="ECO:0000313" key="12">
    <source>
        <dbReference type="EMBL" id="XDK26031.1"/>
    </source>
</evidence>
<comment type="subcellular location">
    <subcellularLocation>
        <location evidence="1">Membrane</location>
        <topology evidence="1">Multi-pass membrane protein</topology>
    </subcellularLocation>
</comment>
<dbReference type="Pfam" id="PF12729">
    <property type="entry name" value="4HB_MCP_1"/>
    <property type="match status" value="1"/>
</dbReference>
<dbReference type="InterPro" id="IPR032255">
    <property type="entry name" value="HBM"/>
</dbReference>
<keyword evidence="2 8" id="KW-0812">Transmembrane</keyword>
<dbReference type="RefSeq" id="WP_306101309.1">
    <property type="nucleotide sequence ID" value="NZ_CP162601.1"/>
</dbReference>
<dbReference type="CDD" id="cd06225">
    <property type="entry name" value="HAMP"/>
    <property type="match status" value="1"/>
</dbReference>
<dbReference type="PANTHER" id="PTHR32089">
    <property type="entry name" value="METHYL-ACCEPTING CHEMOTAXIS PROTEIN MCPB"/>
    <property type="match status" value="1"/>
</dbReference>
<dbReference type="Gene3D" id="1.10.287.950">
    <property type="entry name" value="Methyl-accepting chemotaxis protein"/>
    <property type="match status" value="1"/>
</dbReference>
<evidence type="ECO:0000256" key="6">
    <source>
        <dbReference type="ARBA" id="ARBA00029447"/>
    </source>
</evidence>
<dbReference type="FunFam" id="1.10.287.950:FF:000001">
    <property type="entry name" value="Methyl-accepting chemotaxis sensory transducer"/>
    <property type="match status" value="1"/>
</dbReference>
<dbReference type="PROSITE" id="PS51753">
    <property type="entry name" value="HBM"/>
    <property type="match status" value="1"/>
</dbReference>
<proteinExistence type="inferred from homology"/>
<dbReference type="GO" id="GO:0016020">
    <property type="term" value="C:membrane"/>
    <property type="evidence" value="ECO:0007669"/>
    <property type="project" value="UniProtKB-SubCell"/>
</dbReference>
<dbReference type="Pfam" id="PF00672">
    <property type="entry name" value="HAMP"/>
    <property type="match status" value="1"/>
</dbReference>
<keyword evidence="4 8" id="KW-0472">Membrane</keyword>
<evidence type="ECO:0000256" key="2">
    <source>
        <dbReference type="ARBA" id="ARBA00022692"/>
    </source>
</evidence>
<feature type="domain" description="HBM" evidence="11">
    <location>
        <begin position="45"/>
        <end position="287"/>
    </location>
</feature>
<organism evidence="12">
    <name type="scientific">Vibrio sp. HB236076</name>
    <dbReference type="NCBI Taxonomy" id="3232307"/>
    <lineage>
        <taxon>Bacteria</taxon>
        <taxon>Pseudomonadati</taxon>
        <taxon>Pseudomonadota</taxon>
        <taxon>Gammaproteobacteria</taxon>
        <taxon>Vibrionales</taxon>
        <taxon>Vibrionaceae</taxon>
        <taxon>Vibrio</taxon>
    </lineage>
</organism>
<dbReference type="PROSITE" id="PS50885">
    <property type="entry name" value="HAMP"/>
    <property type="match status" value="1"/>
</dbReference>
<gene>
    <name evidence="12" type="ORF">AB0763_05175</name>
</gene>
<name>A0AB39HIC1_9VIBR</name>
<dbReference type="SMART" id="SM00283">
    <property type="entry name" value="MA"/>
    <property type="match status" value="1"/>
</dbReference>
<evidence type="ECO:0000259" key="9">
    <source>
        <dbReference type="PROSITE" id="PS50111"/>
    </source>
</evidence>
<dbReference type="Gene3D" id="1.20.1440.210">
    <property type="match status" value="1"/>
</dbReference>
<reference evidence="12" key="1">
    <citation type="submission" date="2024-07" db="EMBL/GenBank/DDBJ databases">
        <title>Genome Analysis of a Potential Novel Vibrio Species Secreting pH- and Thermo-stable Alginate Lyase and its Application in Producing Alginate Oligosaccharides.</title>
        <authorList>
            <person name="Huang H."/>
            <person name="Bao K."/>
        </authorList>
    </citation>
    <scope>NUCLEOTIDE SEQUENCE</scope>
    <source>
        <strain evidence="12">HB236076</strain>
    </source>
</reference>
<dbReference type="Pfam" id="PF00015">
    <property type="entry name" value="MCPsignal"/>
    <property type="match status" value="1"/>
</dbReference>
<dbReference type="SMART" id="SM01358">
    <property type="entry name" value="HBM"/>
    <property type="match status" value="1"/>
</dbReference>
<evidence type="ECO:0000259" key="10">
    <source>
        <dbReference type="PROSITE" id="PS50885"/>
    </source>
</evidence>
<feature type="transmembrane region" description="Helical" evidence="8">
    <location>
        <begin position="300"/>
        <end position="319"/>
    </location>
</feature>
<evidence type="ECO:0000259" key="11">
    <source>
        <dbReference type="PROSITE" id="PS51753"/>
    </source>
</evidence>
<dbReference type="SUPFAM" id="SSF58104">
    <property type="entry name" value="Methyl-accepting chemotaxis protein (MCP) signaling domain"/>
    <property type="match status" value="1"/>
</dbReference>
<dbReference type="GO" id="GO:0006935">
    <property type="term" value="P:chemotaxis"/>
    <property type="evidence" value="ECO:0007669"/>
    <property type="project" value="UniProtKB-ARBA"/>
</dbReference>
<dbReference type="GO" id="GO:0007165">
    <property type="term" value="P:signal transduction"/>
    <property type="evidence" value="ECO:0007669"/>
    <property type="project" value="UniProtKB-KW"/>
</dbReference>
<keyword evidence="3 8" id="KW-1133">Transmembrane helix</keyword>
<dbReference type="PANTHER" id="PTHR32089:SF119">
    <property type="entry name" value="METHYL-ACCEPTING CHEMOTAXIS PROTEIN CTPL"/>
    <property type="match status" value="1"/>
</dbReference>
<dbReference type="InterPro" id="IPR003660">
    <property type="entry name" value="HAMP_dom"/>
</dbReference>
<dbReference type="SMART" id="SM00304">
    <property type="entry name" value="HAMP"/>
    <property type="match status" value="1"/>
</dbReference>
<accession>A0AB39HIC1</accession>
<feature type="domain" description="Methyl-accepting transducer" evidence="9">
    <location>
        <begin position="378"/>
        <end position="614"/>
    </location>
</feature>
<feature type="domain" description="HAMP" evidence="10">
    <location>
        <begin position="321"/>
        <end position="373"/>
    </location>
</feature>
<sequence>MGIKLTIGKKIALSFFVVLIILALALLMNTTALNKANQGMNQYQDFAEQIDTARHLQADILMMRTHLRGYLATHNEQELPKYQQNRDAIKDALATLQQTTSHPQKKALLAAIDHSLTTYHHGVNQVIDLIKSIANTYQQQLLVRGDTMNEIINTIIYLAYDESESESAYYAAQIQKTLLSGQLEAVQFYQSGQAQDFESALSTVNNEKIQQDLNDLNMYLNREEMSELLEKFRLAHQGYVASLQAMQTMIAQRDSVIKSTLDSLGPELSEQINQTMTFILDDQTQLGHAIKHTNHMSINYSVALAVFALLVGMGSAYWLSLQITKPIKLAVNAANQLANGDLTLKVQAINRDETGLLIEAIKNTAQQLRTMISTISSASEKLAFESSQLSAVTEQTTQGIIAQEKETNQVAESIKTLSSSVLEITEHAKLASQSATQADREAKSGAVIMSESMTSIHQLVGSVNQSSSQLAQVEQDTQNITSILDVITSIAEQTNLLALNAAIESARAGEHGRGFAVVADEVRSLAERTRHSTQEIQSIIEKLQTGTTDTVNVMSQGQALAQQCVGQAENTHDSLENIAQVISKMKVLNADIAAISDQQTQISQEINHSITQVKQVSQESAQAGKQTRSSSESIARFSIELKNLVEQFKV</sequence>